<accession>A0AAD9HA36</accession>
<evidence type="ECO:0008006" key="3">
    <source>
        <dbReference type="Google" id="ProtNLM"/>
    </source>
</evidence>
<dbReference type="AlphaFoldDB" id="A0AAD9HA36"/>
<gene>
    <name evidence="1" type="ORF">LX32DRAFT_94849</name>
</gene>
<comment type="caution">
    <text evidence="1">The sequence shown here is derived from an EMBL/GenBank/DDBJ whole genome shotgun (WGS) entry which is preliminary data.</text>
</comment>
<dbReference type="EMBL" id="MU842960">
    <property type="protein sequence ID" value="KAK2024576.1"/>
    <property type="molecule type" value="Genomic_DNA"/>
</dbReference>
<evidence type="ECO:0000313" key="2">
    <source>
        <dbReference type="Proteomes" id="UP001232148"/>
    </source>
</evidence>
<keyword evidence="2" id="KW-1185">Reference proteome</keyword>
<evidence type="ECO:0000313" key="1">
    <source>
        <dbReference type="EMBL" id="KAK2024576.1"/>
    </source>
</evidence>
<protein>
    <recommendedName>
        <fullName evidence="3">F-box domain-containing protein</fullName>
    </recommendedName>
</protein>
<sequence length="514" mass="57509">MVARVKAEAMDSLPSELIEKLCFFLCYHCQHDGAFPTTGSGDARMSKRSLSHLCRVSRRIYAIAQPILFHYYTTDNLPRGHHCGNQACAGEVPGEKDMLPEFLRSIISRPDLASQVKTLLLVETDEISGCTPDLAQLLSKTTKRLGAAEHAPTQEYLQTKIWQGFSGQPRTLMRIQRRRIHHWLEELAVLLSPNIERLFIARDSFVHYEHIEDSGASFPALKTITINGVSKNQHVHEASALFKAAPNLESLSSLRCSLFGGISPWAMARPWNLKLQTVRRLALNDIGLEDLELLVKCCPVLQQLEVLVTKIHLTSGVSYWNDAKLLQALEPVRHTLRKLRLSCSSIETYEEDSRSNIGGISWSFRQFDQLEELSLDQTAIESFSQTTPIEENVAPDRSWIKILPPSVSKVQLLQVRKGFMENLRRLSKDVYFALPHLRVVHINLAEGTDKRDIGSKIVDSIESAFGSAGVQVHWATTSVEEYVLKMASGISAGLPELLPSSESMIPGTHGITVQ</sequence>
<dbReference type="InterPro" id="IPR032675">
    <property type="entry name" value="LRR_dom_sf"/>
</dbReference>
<reference evidence="1" key="1">
    <citation type="submission" date="2021-06" db="EMBL/GenBank/DDBJ databases">
        <title>Comparative genomics, transcriptomics and evolutionary studies reveal genomic signatures of adaptation to plant cell wall in hemibiotrophic fungi.</title>
        <authorList>
            <consortium name="DOE Joint Genome Institute"/>
            <person name="Baroncelli R."/>
            <person name="Diaz J.F."/>
            <person name="Benocci T."/>
            <person name="Peng M."/>
            <person name="Battaglia E."/>
            <person name="Haridas S."/>
            <person name="Andreopoulos W."/>
            <person name="Labutti K."/>
            <person name="Pangilinan J."/>
            <person name="Floch G.L."/>
            <person name="Makela M.R."/>
            <person name="Henrissat B."/>
            <person name="Grigoriev I.V."/>
            <person name="Crouch J.A."/>
            <person name="De Vries R.P."/>
            <person name="Sukno S.A."/>
            <person name="Thon M.R."/>
        </authorList>
    </citation>
    <scope>NUCLEOTIDE SEQUENCE</scope>
    <source>
        <strain evidence="1">MAFF235873</strain>
    </source>
</reference>
<dbReference type="Proteomes" id="UP001232148">
    <property type="component" value="Unassembled WGS sequence"/>
</dbReference>
<name>A0AAD9HA36_9PEZI</name>
<organism evidence="1 2">
    <name type="scientific">Colletotrichum zoysiae</name>
    <dbReference type="NCBI Taxonomy" id="1216348"/>
    <lineage>
        <taxon>Eukaryota</taxon>
        <taxon>Fungi</taxon>
        <taxon>Dikarya</taxon>
        <taxon>Ascomycota</taxon>
        <taxon>Pezizomycotina</taxon>
        <taxon>Sordariomycetes</taxon>
        <taxon>Hypocreomycetidae</taxon>
        <taxon>Glomerellales</taxon>
        <taxon>Glomerellaceae</taxon>
        <taxon>Colletotrichum</taxon>
        <taxon>Colletotrichum graminicola species complex</taxon>
    </lineage>
</organism>
<dbReference type="SUPFAM" id="SSF52058">
    <property type="entry name" value="L domain-like"/>
    <property type="match status" value="1"/>
</dbReference>
<dbReference type="Gene3D" id="3.80.10.10">
    <property type="entry name" value="Ribonuclease Inhibitor"/>
    <property type="match status" value="1"/>
</dbReference>
<proteinExistence type="predicted"/>